<dbReference type="Proteomes" id="UP000321046">
    <property type="component" value="Unassembled WGS sequence"/>
</dbReference>
<dbReference type="SUPFAM" id="SSF55486">
    <property type="entry name" value="Metalloproteases ('zincins'), catalytic domain"/>
    <property type="match status" value="1"/>
</dbReference>
<comment type="similarity">
    <text evidence="6">Belongs to the peptidase M3 family.</text>
</comment>
<sequence>MSRPFPTTDPTWDMESVFSGGPTSKTFQAELRWLDARVKELESTLDALSLPETAPLDEEVVAGWRAFFNGLFEMHDRLSQAFCFSSGMASAHADDPVALRLPAQLTGVSTANGKLSVALKSKFRGLRDEVFDGLLNDARFEDMQLYLKELRRDADMALDPELEDLAVELNRDGLHAWGMLYRQISARQTVEVERDGEVEVMSVGQAKNLLDHHDREVRRAAHEGLSKAWGELAPVCAATLSSIIGAEQTLYTRRGQDCLTFSLNANRVERATIEAMFEAARGAQPLLHRYLKAKQRLLGVEAMQWYDLMAPVGGEAPRFTYPEAQTFIVDQVGGFAERIADFCKMALRDQWVEVEDRPGKAQGGYCSGLPVSGQTRIFMTFGGSTTGVTTLAHELGHAYHGWVMRGLPSSERDLGMGVAETASTLLEVIVEQGALARADASQRLGLLDQRLGRGVAFLMDIPARYDLELALHDARAEGPLNEEQLSEMTEAIFTTHFGESLDSVDPLFWASKLHFYLTGLPFYNFPYTFGFLFSRAVYARAKKEGEGFIDQIDNLLLDSGRMTSEELAERYLGGDLGDPTFWRAAIADLEGDVAEYEELAQAALQA</sequence>
<evidence type="ECO:0000256" key="3">
    <source>
        <dbReference type="ARBA" id="ARBA00022801"/>
    </source>
</evidence>
<keyword evidence="3 6" id="KW-0378">Hydrolase</keyword>
<evidence type="ECO:0000259" key="8">
    <source>
        <dbReference type="Pfam" id="PF08439"/>
    </source>
</evidence>
<evidence type="ECO:0000313" key="9">
    <source>
        <dbReference type="EMBL" id="TXD34564.1"/>
    </source>
</evidence>
<proteinExistence type="inferred from homology"/>
<dbReference type="Gene3D" id="1.20.140.70">
    <property type="entry name" value="Oligopeptidase f, N-terminal domain"/>
    <property type="match status" value="1"/>
</dbReference>
<evidence type="ECO:0000256" key="4">
    <source>
        <dbReference type="ARBA" id="ARBA00022833"/>
    </source>
</evidence>
<evidence type="ECO:0000313" key="10">
    <source>
        <dbReference type="Proteomes" id="UP000321046"/>
    </source>
</evidence>
<reference evidence="9 10" key="1">
    <citation type="submission" date="2019-08" db="EMBL/GenBank/DDBJ databases">
        <title>Bradymonadales sp. TMQ2.</title>
        <authorList>
            <person name="Liang Q."/>
        </authorList>
    </citation>
    <scope>NUCLEOTIDE SEQUENCE [LARGE SCALE GENOMIC DNA]</scope>
    <source>
        <strain evidence="9 10">TMQ2</strain>
    </source>
</reference>
<comment type="caution">
    <text evidence="9">The sequence shown here is derived from an EMBL/GenBank/DDBJ whole genome shotgun (WGS) entry which is preliminary data.</text>
</comment>
<evidence type="ECO:0000259" key="7">
    <source>
        <dbReference type="Pfam" id="PF01432"/>
    </source>
</evidence>
<comment type="cofactor">
    <cofactor evidence="6">
        <name>Zn(2+)</name>
        <dbReference type="ChEBI" id="CHEBI:29105"/>
    </cofactor>
    <text evidence="6">Binds 1 zinc ion.</text>
</comment>
<feature type="domain" description="Peptidase M3A/M3B catalytic" evidence="7">
    <location>
        <begin position="209"/>
        <end position="545"/>
    </location>
</feature>
<organism evidence="9 10">
    <name type="scientific">Lujinxingia vulgaris</name>
    <dbReference type="NCBI Taxonomy" id="2600176"/>
    <lineage>
        <taxon>Bacteria</taxon>
        <taxon>Deltaproteobacteria</taxon>
        <taxon>Bradymonadales</taxon>
        <taxon>Lujinxingiaceae</taxon>
        <taxon>Lujinxingia</taxon>
    </lineage>
</organism>
<dbReference type="OrthoDB" id="9766487at2"/>
<keyword evidence="4 6" id="KW-0862">Zinc</keyword>
<dbReference type="GO" id="GO:0046872">
    <property type="term" value="F:metal ion binding"/>
    <property type="evidence" value="ECO:0007669"/>
    <property type="project" value="UniProtKB-UniRule"/>
</dbReference>
<evidence type="ECO:0000256" key="6">
    <source>
        <dbReference type="RuleBase" id="RU003435"/>
    </source>
</evidence>
<keyword evidence="2 6" id="KW-0479">Metal-binding</keyword>
<dbReference type="Gene3D" id="1.10.1370.20">
    <property type="entry name" value="Oligoendopeptidase f, C-terminal domain"/>
    <property type="match status" value="1"/>
</dbReference>
<dbReference type="InterPro" id="IPR034006">
    <property type="entry name" value="M3B_PepF_2"/>
</dbReference>
<dbReference type="PANTHER" id="PTHR34217">
    <property type="entry name" value="METAL-DEPENDENT CARBOXYPEPTIDASE"/>
    <property type="match status" value="1"/>
</dbReference>
<dbReference type="RefSeq" id="WP_146974944.1">
    <property type="nucleotide sequence ID" value="NZ_VOSL01000054.1"/>
</dbReference>
<name>A0A5C6X652_9DELT</name>
<dbReference type="GO" id="GO:0004222">
    <property type="term" value="F:metalloendopeptidase activity"/>
    <property type="evidence" value="ECO:0007669"/>
    <property type="project" value="InterPro"/>
</dbReference>
<dbReference type="InterPro" id="IPR013647">
    <property type="entry name" value="OligopepF_N_dom"/>
</dbReference>
<dbReference type="GO" id="GO:0004181">
    <property type="term" value="F:metallocarboxypeptidase activity"/>
    <property type="evidence" value="ECO:0007669"/>
    <property type="project" value="InterPro"/>
</dbReference>
<dbReference type="InterPro" id="IPR001567">
    <property type="entry name" value="Pept_M3A_M3B_dom"/>
</dbReference>
<dbReference type="EMBL" id="VOSL01000054">
    <property type="protein sequence ID" value="TXD34564.1"/>
    <property type="molecule type" value="Genomic_DNA"/>
</dbReference>
<dbReference type="InterPro" id="IPR001333">
    <property type="entry name" value="Peptidase_M32_Taq"/>
</dbReference>
<dbReference type="AlphaFoldDB" id="A0A5C6X652"/>
<evidence type="ECO:0000256" key="1">
    <source>
        <dbReference type="ARBA" id="ARBA00022670"/>
    </source>
</evidence>
<dbReference type="InterPro" id="IPR042088">
    <property type="entry name" value="OligoPept_F_C"/>
</dbReference>
<dbReference type="Pfam" id="PF01432">
    <property type="entry name" value="Peptidase_M3"/>
    <property type="match status" value="1"/>
</dbReference>
<dbReference type="PANTHER" id="PTHR34217:SF1">
    <property type="entry name" value="CARBOXYPEPTIDASE 1"/>
    <property type="match status" value="1"/>
</dbReference>
<evidence type="ECO:0000256" key="2">
    <source>
        <dbReference type="ARBA" id="ARBA00022723"/>
    </source>
</evidence>
<keyword evidence="1 6" id="KW-0645">Protease</keyword>
<dbReference type="CDD" id="cd09607">
    <property type="entry name" value="M3B_PepF"/>
    <property type="match status" value="1"/>
</dbReference>
<gene>
    <name evidence="9" type="ORF">FRC96_13170</name>
</gene>
<evidence type="ECO:0000256" key="5">
    <source>
        <dbReference type="ARBA" id="ARBA00023049"/>
    </source>
</evidence>
<dbReference type="GO" id="GO:0006508">
    <property type="term" value="P:proteolysis"/>
    <property type="evidence" value="ECO:0007669"/>
    <property type="project" value="UniProtKB-KW"/>
</dbReference>
<keyword evidence="5 6" id="KW-0482">Metalloprotease</keyword>
<feature type="domain" description="Oligopeptidase F N-terminal" evidence="8">
    <location>
        <begin position="126"/>
        <end position="186"/>
    </location>
</feature>
<dbReference type="Pfam" id="PF08439">
    <property type="entry name" value="Peptidase_M3_N"/>
    <property type="match status" value="1"/>
</dbReference>
<accession>A0A5C6X652</accession>
<protein>
    <submittedName>
        <fullName evidence="9">M3 family oligoendopeptidase</fullName>
    </submittedName>
</protein>